<keyword evidence="1" id="KW-0812">Transmembrane</keyword>
<name>A0A6A6Y3P7_9PEZI</name>
<dbReference type="RefSeq" id="XP_033569819.1">
    <property type="nucleotide sequence ID" value="XM_033713014.1"/>
</dbReference>
<organism evidence="2">
    <name type="scientific">Mytilinidion resinicola</name>
    <dbReference type="NCBI Taxonomy" id="574789"/>
    <lineage>
        <taxon>Eukaryota</taxon>
        <taxon>Fungi</taxon>
        <taxon>Dikarya</taxon>
        <taxon>Ascomycota</taxon>
        <taxon>Pezizomycotina</taxon>
        <taxon>Dothideomycetes</taxon>
        <taxon>Pleosporomycetidae</taxon>
        <taxon>Mytilinidiales</taxon>
        <taxon>Mytilinidiaceae</taxon>
        <taxon>Mytilinidion</taxon>
    </lineage>
</organism>
<dbReference type="GeneID" id="54453907"/>
<evidence type="ECO:0000313" key="2">
    <source>
        <dbReference type="EMBL" id="KAF2802855.1"/>
    </source>
</evidence>
<reference evidence="4" key="2">
    <citation type="submission" date="2020-04" db="EMBL/GenBank/DDBJ databases">
        <authorList>
            <consortium name="NCBI Genome Project"/>
        </authorList>
    </citation>
    <scope>NUCLEOTIDE SEQUENCE</scope>
    <source>
        <strain evidence="4">CBS 304.34</strain>
    </source>
</reference>
<accession>A0A6A6Y3P7</accession>
<gene>
    <name evidence="2 4" type="ORF">BDZ99DRAFT_176385</name>
</gene>
<dbReference type="EMBL" id="MU003720">
    <property type="protein sequence ID" value="KAF2802855.1"/>
    <property type="molecule type" value="Genomic_DNA"/>
</dbReference>
<reference evidence="2 4" key="1">
    <citation type="journal article" date="2020" name="Stud. Mycol.">
        <title>101 Dothideomycetes genomes: a test case for predicting lifestyles and emergence of pathogens.</title>
        <authorList>
            <person name="Haridas S."/>
            <person name="Albert R."/>
            <person name="Binder M."/>
            <person name="Bloem J."/>
            <person name="Labutti K."/>
            <person name="Salamov A."/>
            <person name="Andreopoulos B."/>
            <person name="Baker S."/>
            <person name="Barry K."/>
            <person name="Bills G."/>
            <person name="Bluhm B."/>
            <person name="Cannon C."/>
            <person name="Castanera R."/>
            <person name="Culley D."/>
            <person name="Daum C."/>
            <person name="Ezra D."/>
            <person name="Gonzalez J."/>
            <person name="Henrissat B."/>
            <person name="Kuo A."/>
            <person name="Liang C."/>
            <person name="Lipzen A."/>
            <person name="Lutzoni F."/>
            <person name="Magnuson J."/>
            <person name="Mondo S."/>
            <person name="Nolan M."/>
            <person name="Ohm R."/>
            <person name="Pangilinan J."/>
            <person name="Park H.-J."/>
            <person name="Ramirez L."/>
            <person name="Alfaro M."/>
            <person name="Sun H."/>
            <person name="Tritt A."/>
            <person name="Yoshinaga Y."/>
            <person name="Zwiers L.-H."/>
            <person name="Turgeon B."/>
            <person name="Goodwin S."/>
            <person name="Spatafora J."/>
            <person name="Crous P."/>
            <person name="Grigoriev I."/>
        </authorList>
    </citation>
    <scope>NUCLEOTIDE SEQUENCE</scope>
    <source>
        <strain evidence="2 4">CBS 304.34</strain>
    </source>
</reference>
<sequence>MRNQFNSDAQRNSKVRPCVARKPPCREIFFVSDILSLSLYAYEVIANIIMFFTHFSLGNQFAIRKIQQSWSCFSYSVHGVQD</sequence>
<dbReference type="Proteomes" id="UP000504636">
    <property type="component" value="Unplaced"/>
</dbReference>
<keyword evidence="1" id="KW-0472">Membrane</keyword>
<proteinExistence type="predicted"/>
<keyword evidence="1" id="KW-1133">Transmembrane helix</keyword>
<reference evidence="4" key="3">
    <citation type="submission" date="2025-04" db="UniProtKB">
        <authorList>
            <consortium name="RefSeq"/>
        </authorList>
    </citation>
    <scope>IDENTIFICATION</scope>
    <source>
        <strain evidence="4">CBS 304.34</strain>
    </source>
</reference>
<dbReference type="AlphaFoldDB" id="A0A6A6Y3P7"/>
<keyword evidence="3" id="KW-1185">Reference proteome</keyword>
<protein>
    <submittedName>
        <fullName evidence="2 4">Uncharacterized protein</fullName>
    </submittedName>
</protein>
<evidence type="ECO:0000313" key="3">
    <source>
        <dbReference type="Proteomes" id="UP000504636"/>
    </source>
</evidence>
<feature type="transmembrane region" description="Helical" evidence="1">
    <location>
        <begin position="39"/>
        <end position="57"/>
    </location>
</feature>
<evidence type="ECO:0000256" key="1">
    <source>
        <dbReference type="SAM" id="Phobius"/>
    </source>
</evidence>
<evidence type="ECO:0000313" key="4">
    <source>
        <dbReference type="RefSeq" id="XP_033569819.1"/>
    </source>
</evidence>